<accession>A0AAE3P220</accession>
<evidence type="ECO:0000313" key="2">
    <source>
        <dbReference type="Proteomes" id="UP001221302"/>
    </source>
</evidence>
<gene>
    <name evidence="1" type="ORF">P0M35_12335</name>
</gene>
<dbReference type="Proteomes" id="UP001221302">
    <property type="component" value="Unassembled WGS sequence"/>
</dbReference>
<organism evidence="1 2">
    <name type="scientific">Stygiobacter electus</name>
    <dbReference type="NCBI Taxonomy" id="3032292"/>
    <lineage>
        <taxon>Bacteria</taxon>
        <taxon>Pseudomonadati</taxon>
        <taxon>Ignavibacteriota</taxon>
        <taxon>Ignavibacteria</taxon>
        <taxon>Ignavibacteriales</taxon>
        <taxon>Melioribacteraceae</taxon>
        <taxon>Stygiobacter</taxon>
    </lineage>
</organism>
<protein>
    <submittedName>
        <fullName evidence="1">Uncharacterized protein</fullName>
    </submittedName>
</protein>
<dbReference type="AlphaFoldDB" id="A0AAE3P220"/>
<name>A0AAE3P220_9BACT</name>
<reference evidence="1" key="1">
    <citation type="submission" date="2023-03" db="EMBL/GenBank/DDBJ databases">
        <title>Stygiobacter electus gen. nov., sp. nov., facultatively anaerobic thermotolerant bacterium of the class Ignavibacteria from a well of Yessentuki mineral water deposit.</title>
        <authorList>
            <person name="Podosokorskaya O.A."/>
            <person name="Elcheninov A.G."/>
            <person name="Petrova N.F."/>
            <person name="Zavarzina D.G."/>
            <person name="Kublanov I.V."/>
            <person name="Merkel A.Y."/>
        </authorList>
    </citation>
    <scope>NUCLEOTIDE SEQUENCE</scope>
    <source>
        <strain evidence="1">09-Me</strain>
    </source>
</reference>
<comment type="caution">
    <text evidence="1">The sequence shown here is derived from an EMBL/GenBank/DDBJ whole genome shotgun (WGS) entry which is preliminary data.</text>
</comment>
<proteinExistence type="predicted"/>
<evidence type="ECO:0000313" key="1">
    <source>
        <dbReference type="EMBL" id="MDF1612944.1"/>
    </source>
</evidence>
<keyword evidence="2" id="KW-1185">Reference proteome</keyword>
<dbReference type="EMBL" id="JARGDL010000022">
    <property type="protein sequence ID" value="MDF1612944.1"/>
    <property type="molecule type" value="Genomic_DNA"/>
</dbReference>
<dbReference type="PROSITE" id="PS51257">
    <property type="entry name" value="PROKAR_LIPOPROTEIN"/>
    <property type="match status" value="1"/>
</dbReference>
<dbReference type="RefSeq" id="WP_321536715.1">
    <property type="nucleotide sequence ID" value="NZ_JARGDL010000022.1"/>
</dbReference>
<sequence>MKIILIVLSFLFISCAQREELILSEETSPINIIKDDIKIISPKFGEV</sequence>